<dbReference type="InterPro" id="IPR003661">
    <property type="entry name" value="HisK_dim/P_dom"/>
</dbReference>
<evidence type="ECO:0000259" key="11">
    <source>
        <dbReference type="PROSITE" id="PS50112"/>
    </source>
</evidence>
<dbReference type="InterPro" id="IPR036097">
    <property type="entry name" value="HisK_dim/P_sf"/>
</dbReference>
<dbReference type="CDD" id="cd00130">
    <property type="entry name" value="PAS"/>
    <property type="match status" value="1"/>
</dbReference>
<keyword evidence="13" id="KW-1185">Reference proteome</keyword>
<keyword evidence="9" id="KW-0472">Membrane</keyword>
<dbReference type="PROSITE" id="PS50112">
    <property type="entry name" value="PAS"/>
    <property type="match status" value="1"/>
</dbReference>
<dbReference type="Gene3D" id="1.10.287.130">
    <property type="match status" value="1"/>
</dbReference>
<dbReference type="SUPFAM" id="SSF55785">
    <property type="entry name" value="PYP-like sensor domain (PAS domain)"/>
    <property type="match status" value="1"/>
</dbReference>
<gene>
    <name evidence="12" type="ORF">GGR47_000714</name>
</gene>
<sequence length="472" mass="50650">MQRFWAMIDEDRRPPPAAPLSASSISAAAAAILVTWAARVFAGVELPFLFCLGAILYASLNEGLVSGLVATGVTLTGTTLFASPSSPLVTDRNLVIVTAFGAALSITGELMQRARRREQRAAAHARRREQTLQIMFDDSPAAMLVVDPADRIAAVNDATAELFGIDRRAFAGLPLDLFVPPSSRNAAAPHRSITADGRTLHVRVLSKPIPLAGRAYSMLYLRDESEAIKAAEQLAETQRGLYRIARATSLGQLGSSIAHELNQPLGAIANYLGVAQALLAGQTPQVAPANEALGDALRQVFRTAAVLRKLREFVARRPPTLQWLDVHALMEDVVRLAHLAVKESGAQFEACIDRGPAEILVDAVQIQQVLLNLLVNAAEAVENRPSPSIGLRSWSEHPDTLTIAVEDSGPGVPLKEDRDLFAPFQSTKAEGVGIGLTICRSIVEAHGGRIWCDNESTLGGARFLLSLPRRDA</sequence>
<evidence type="ECO:0000313" key="13">
    <source>
        <dbReference type="Proteomes" id="UP000528945"/>
    </source>
</evidence>
<reference evidence="12 13" key="1">
    <citation type="submission" date="2020-08" db="EMBL/GenBank/DDBJ databases">
        <title>Genomic Encyclopedia of Type Strains, Phase IV (KMG-IV): sequencing the most valuable type-strain genomes for metagenomic binning, comparative biology and taxonomic classification.</title>
        <authorList>
            <person name="Goeker M."/>
        </authorList>
    </citation>
    <scope>NUCLEOTIDE SEQUENCE [LARGE SCALE GENOMIC DNA]</scope>
    <source>
        <strain evidence="12 13">DSM 15581</strain>
    </source>
</reference>
<keyword evidence="3" id="KW-0597">Phosphoprotein</keyword>
<dbReference type="CDD" id="cd00082">
    <property type="entry name" value="HisKA"/>
    <property type="match status" value="1"/>
</dbReference>
<feature type="domain" description="PAS" evidence="11">
    <location>
        <begin position="128"/>
        <end position="172"/>
    </location>
</feature>
<dbReference type="Pfam" id="PF02518">
    <property type="entry name" value="HATPase_c"/>
    <property type="match status" value="1"/>
</dbReference>
<comment type="catalytic activity">
    <reaction evidence="1">
        <text>ATP + protein L-histidine = ADP + protein N-phospho-L-histidine.</text>
        <dbReference type="EC" id="2.7.13.3"/>
    </reaction>
</comment>
<protein>
    <recommendedName>
        <fullName evidence="2">histidine kinase</fullName>
        <ecNumber evidence="2">2.7.13.3</ecNumber>
    </recommendedName>
</protein>
<name>A0AAW3TLF4_9SPHN</name>
<keyword evidence="9" id="KW-1133">Transmembrane helix</keyword>
<evidence type="ECO:0000256" key="5">
    <source>
        <dbReference type="ARBA" id="ARBA00022741"/>
    </source>
</evidence>
<comment type="caution">
    <text evidence="12">The sequence shown here is derived from an EMBL/GenBank/DDBJ whole genome shotgun (WGS) entry which is preliminary data.</text>
</comment>
<dbReference type="PRINTS" id="PR00344">
    <property type="entry name" value="BCTRLSENSOR"/>
</dbReference>
<dbReference type="InterPro" id="IPR000014">
    <property type="entry name" value="PAS"/>
</dbReference>
<keyword evidence="9" id="KW-0812">Transmembrane</keyword>
<dbReference type="InterPro" id="IPR004358">
    <property type="entry name" value="Sig_transdc_His_kin-like_C"/>
</dbReference>
<evidence type="ECO:0000256" key="9">
    <source>
        <dbReference type="SAM" id="Phobius"/>
    </source>
</evidence>
<keyword evidence="5" id="KW-0547">Nucleotide-binding</keyword>
<dbReference type="SUPFAM" id="SSF55874">
    <property type="entry name" value="ATPase domain of HSP90 chaperone/DNA topoisomerase II/histidine kinase"/>
    <property type="match status" value="1"/>
</dbReference>
<keyword evidence="8" id="KW-0902">Two-component regulatory system</keyword>
<dbReference type="Pfam" id="PF08448">
    <property type="entry name" value="PAS_4"/>
    <property type="match status" value="1"/>
</dbReference>
<dbReference type="Gene3D" id="3.30.450.20">
    <property type="entry name" value="PAS domain"/>
    <property type="match status" value="1"/>
</dbReference>
<dbReference type="InterPro" id="IPR013656">
    <property type="entry name" value="PAS_4"/>
</dbReference>
<dbReference type="GO" id="GO:0000155">
    <property type="term" value="F:phosphorelay sensor kinase activity"/>
    <property type="evidence" value="ECO:0007669"/>
    <property type="project" value="InterPro"/>
</dbReference>
<evidence type="ECO:0000313" key="12">
    <source>
        <dbReference type="EMBL" id="MBB3874498.1"/>
    </source>
</evidence>
<dbReference type="SMART" id="SM00388">
    <property type="entry name" value="HisKA"/>
    <property type="match status" value="1"/>
</dbReference>
<accession>A0AAW3TLF4</accession>
<dbReference type="EC" id="2.7.13.3" evidence="2"/>
<feature type="transmembrane region" description="Helical" evidence="9">
    <location>
        <begin position="20"/>
        <end position="41"/>
    </location>
</feature>
<keyword evidence="4 12" id="KW-0808">Transferase</keyword>
<dbReference type="InterPro" id="IPR005467">
    <property type="entry name" value="His_kinase_dom"/>
</dbReference>
<dbReference type="SUPFAM" id="SSF47384">
    <property type="entry name" value="Homodimeric domain of signal transducing histidine kinase"/>
    <property type="match status" value="1"/>
</dbReference>
<keyword evidence="6 12" id="KW-0418">Kinase</keyword>
<dbReference type="Proteomes" id="UP000528945">
    <property type="component" value="Unassembled WGS sequence"/>
</dbReference>
<dbReference type="PROSITE" id="PS50109">
    <property type="entry name" value="HIS_KIN"/>
    <property type="match status" value="1"/>
</dbReference>
<keyword evidence="7" id="KW-0067">ATP-binding</keyword>
<dbReference type="GO" id="GO:0005524">
    <property type="term" value="F:ATP binding"/>
    <property type="evidence" value="ECO:0007669"/>
    <property type="project" value="UniProtKB-KW"/>
</dbReference>
<dbReference type="InterPro" id="IPR003594">
    <property type="entry name" value="HATPase_dom"/>
</dbReference>
<evidence type="ECO:0000256" key="4">
    <source>
        <dbReference type="ARBA" id="ARBA00022679"/>
    </source>
</evidence>
<evidence type="ECO:0000256" key="1">
    <source>
        <dbReference type="ARBA" id="ARBA00000085"/>
    </source>
</evidence>
<evidence type="ECO:0000259" key="10">
    <source>
        <dbReference type="PROSITE" id="PS50109"/>
    </source>
</evidence>
<dbReference type="PANTHER" id="PTHR43065">
    <property type="entry name" value="SENSOR HISTIDINE KINASE"/>
    <property type="match status" value="1"/>
</dbReference>
<dbReference type="InterPro" id="IPR035965">
    <property type="entry name" value="PAS-like_dom_sf"/>
</dbReference>
<dbReference type="SMART" id="SM00091">
    <property type="entry name" value="PAS"/>
    <property type="match status" value="1"/>
</dbReference>
<dbReference type="NCBIfam" id="TIGR00229">
    <property type="entry name" value="sensory_box"/>
    <property type="match status" value="1"/>
</dbReference>
<organism evidence="12 13">
    <name type="scientific">Sphingomonas aquatilis</name>
    <dbReference type="NCBI Taxonomy" id="93063"/>
    <lineage>
        <taxon>Bacteria</taxon>
        <taxon>Pseudomonadati</taxon>
        <taxon>Pseudomonadota</taxon>
        <taxon>Alphaproteobacteria</taxon>
        <taxon>Sphingomonadales</taxon>
        <taxon>Sphingomonadaceae</taxon>
        <taxon>Sphingomonas</taxon>
    </lineage>
</organism>
<evidence type="ECO:0000256" key="2">
    <source>
        <dbReference type="ARBA" id="ARBA00012438"/>
    </source>
</evidence>
<dbReference type="InterPro" id="IPR036890">
    <property type="entry name" value="HATPase_C_sf"/>
</dbReference>
<proteinExistence type="predicted"/>
<dbReference type="PANTHER" id="PTHR43065:SF10">
    <property type="entry name" value="PEROXIDE STRESS-ACTIVATED HISTIDINE KINASE MAK3"/>
    <property type="match status" value="1"/>
</dbReference>
<dbReference type="EMBL" id="JACIDB010000001">
    <property type="protein sequence ID" value="MBB3874498.1"/>
    <property type="molecule type" value="Genomic_DNA"/>
</dbReference>
<dbReference type="Gene3D" id="3.30.565.10">
    <property type="entry name" value="Histidine kinase-like ATPase, C-terminal domain"/>
    <property type="match status" value="1"/>
</dbReference>
<evidence type="ECO:0000256" key="8">
    <source>
        <dbReference type="ARBA" id="ARBA00023012"/>
    </source>
</evidence>
<dbReference type="AlphaFoldDB" id="A0AAW3TLF4"/>
<evidence type="ECO:0000256" key="6">
    <source>
        <dbReference type="ARBA" id="ARBA00022777"/>
    </source>
</evidence>
<feature type="domain" description="Histidine kinase" evidence="10">
    <location>
        <begin position="256"/>
        <end position="471"/>
    </location>
</feature>
<dbReference type="SMART" id="SM00387">
    <property type="entry name" value="HATPase_c"/>
    <property type="match status" value="1"/>
</dbReference>
<evidence type="ECO:0000256" key="7">
    <source>
        <dbReference type="ARBA" id="ARBA00022840"/>
    </source>
</evidence>
<evidence type="ECO:0000256" key="3">
    <source>
        <dbReference type="ARBA" id="ARBA00022553"/>
    </source>
</evidence>